<dbReference type="InterPro" id="IPR010985">
    <property type="entry name" value="Ribbon_hlx_hlx"/>
</dbReference>
<keyword evidence="3" id="KW-1185">Reference proteome</keyword>
<dbReference type="Pfam" id="PF22513">
    <property type="entry name" value="FitA-like_RHH"/>
    <property type="match status" value="1"/>
</dbReference>
<accession>A0A2V1K9R4</accession>
<protein>
    <submittedName>
        <fullName evidence="2">Plasmid stabilization protein</fullName>
    </submittedName>
</protein>
<evidence type="ECO:0000259" key="1">
    <source>
        <dbReference type="Pfam" id="PF22513"/>
    </source>
</evidence>
<evidence type="ECO:0000313" key="3">
    <source>
        <dbReference type="Proteomes" id="UP000245283"/>
    </source>
</evidence>
<dbReference type="Proteomes" id="UP000245283">
    <property type="component" value="Unassembled WGS sequence"/>
</dbReference>
<dbReference type="Gene3D" id="1.10.1220.10">
    <property type="entry name" value="Met repressor-like"/>
    <property type="match status" value="1"/>
</dbReference>
<feature type="domain" description="Antitoxin FitA-like ribbon-helix-helix" evidence="1">
    <location>
        <begin position="2"/>
        <end position="40"/>
    </location>
</feature>
<dbReference type="OrthoDB" id="2389872at2"/>
<dbReference type="EMBL" id="QETB01000001">
    <property type="protein sequence ID" value="PWF27522.1"/>
    <property type="molecule type" value="Genomic_DNA"/>
</dbReference>
<gene>
    <name evidence="2" type="ORF">DD236_03855</name>
</gene>
<dbReference type="InterPro" id="IPR053853">
    <property type="entry name" value="FitA-like_RHH"/>
</dbReference>
<name>A0A2V1K9R4_9ACTO</name>
<comment type="caution">
    <text evidence="2">The sequence shown here is derived from an EMBL/GenBank/DDBJ whole genome shotgun (WGS) entry which is preliminary data.</text>
</comment>
<dbReference type="SUPFAM" id="SSF47598">
    <property type="entry name" value="Ribbon-helix-helix"/>
    <property type="match status" value="1"/>
</dbReference>
<dbReference type="GO" id="GO:0006355">
    <property type="term" value="P:regulation of DNA-templated transcription"/>
    <property type="evidence" value="ECO:0007669"/>
    <property type="project" value="InterPro"/>
</dbReference>
<evidence type="ECO:0000313" key="2">
    <source>
        <dbReference type="EMBL" id="PWF27522.1"/>
    </source>
</evidence>
<organism evidence="2 3">
    <name type="scientific">Ancrocorticia populi</name>
    <dbReference type="NCBI Taxonomy" id="2175228"/>
    <lineage>
        <taxon>Bacteria</taxon>
        <taxon>Bacillati</taxon>
        <taxon>Actinomycetota</taxon>
        <taxon>Actinomycetes</taxon>
        <taxon>Actinomycetales</taxon>
        <taxon>Actinomycetaceae</taxon>
        <taxon>Ancrocorticia</taxon>
    </lineage>
</organism>
<dbReference type="RefSeq" id="WP_109093022.1">
    <property type="nucleotide sequence ID" value="NZ_CAMELQ010000081.1"/>
</dbReference>
<dbReference type="InterPro" id="IPR013321">
    <property type="entry name" value="Arc_rbn_hlx_hlx"/>
</dbReference>
<proteinExistence type="predicted"/>
<dbReference type="AlphaFoldDB" id="A0A2V1K9R4"/>
<sequence>MAVLTVRNVPDQVHRALKARASEHGRSAEAEVRDILQRALISDERVHMGDQIAALGRQLDLTDEDVDAIEQNDNRIPAVPMDLP</sequence>
<reference evidence="3" key="1">
    <citation type="submission" date="2018-05" db="EMBL/GenBank/DDBJ databases">
        <authorList>
            <person name="Li Y."/>
        </authorList>
    </citation>
    <scope>NUCLEOTIDE SEQUENCE [LARGE SCALE GENOMIC DNA]</scope>
    <source>
        <strain evidence="3">sk1b4</strain>
    </source>
</reference>